<evidence type="ECO:0000256" key="2">
    <source>
        <dbReference type="ARBA" id="ARBA00009773"/>
    </source>
</evidence>
<feature type="transmembrane region" description="Helical" evidence="6">
    <location>
        <begin position="340"/>
        <end position="365"/>
    </location>
</feature>
<dbReference type="InterPro" id="IPR002549">
    <property type="entry name" value="AI-2E-like"/>
</dbReference>
<evidence type="ECO:0008006" key="9">
    <source>
        <dbReference type="Google" id="ProtNLM"/>
    </source>
</evidence>
<protein>
    <recommendedName>
        <fullName evidence="9">Permease</fullName>
    </recommendedName>
</protein>
<dbReference type="Pfam" id="PF01594">
    <property type="entry name" value="AI-2E_transport"/>
    <property type="match status" value="1"/>
</dbReference>
<evidence type="ECO:0000256" key="1">
    <source>
        <dbReference type="ARBA" id="ARBA00004141"/>
    </source>
</evidence>
<feature type="transmembrane region" description="Helical" evidence="6">
    <location>
        <begin position="38"/>
        <end position="54"/>
    </location>
</feature>
<evidence type="ECO:0000313" key="8">
    <source>
        <dbReference type="Proteomes" id="UP000194003"/>
    </source>
</evidence>
<gene>
    <name evidence="7" type="ORF">MAIT1_01093</name>
</gene>
<evidence type="ECO:0000256" key="3">
    <source>
        <dbReference type="ARBA" id="ARBA00022692"/>
    </source>
</evidence>
<dbReference type="RefSeq" id="WP_085441268.1">
    <property type="nucleotide sequence ID" value="NZ_LVJN01000016.1"/>
</dbReference>
<evidence type="ECO:0000313" key="7">
    <source>
        <dbReference type="EMBL" id="OSM06133.1"/>
    </source>
</evidence>
<dbReference type="OrthoDB" id="8113547at2"/>
<accession>A0A1Y2K7U9</accession>
<evidence type="ECO:0000256" key="5">
    <source>
        <dbReference type="ARBA" id="ARBA00023136"/>
    </source>
</evidence>
<dbReference type="AlphaFoldDB" id="A0A1Y2K7U9"/>
<feature type="transmembrane region" description="Helical" evidence="6">
    <location>
        <begin position="218"/>
        <end position="240"/>
    </location>
</feature>
<dbReference type="EMBL" id="LVJN01000016">
    <property type="protein sequence ID" value="OSM06133.1"/>
    <property type="molecule type" value="Genomic_DNA"/>
</dbReference>
<comment type="caution">
    <text evidence="7">The sequence shown here is derived from an EMBL/GenBank/DDBJ whole genome shotgun (WGS) entry which is preliminary data.</text>
</comment>
<dbReference type="GO" id="GO:0016020">
    <property type="term" value="C:membrane"/>
    <property type="evidence" value="ECO:0007669"/>
    <property type="project" value="UniProtKB-SubCell"/>
</dbReference>
<feature type="transmembrane region" description="Helical" evidence="6">
    <location>
        <begin position="12"/>
        <end position="32"/>
    </location>
</feature>
<dbReference type="PANTHER" id="PTHR21716">
    <property type="entry name" value="TRANSMEMBRANE PROTEIN"/>
    <property type="match status" value="1"/>
</dbReference>
<keyword evidence="3 6" id="KW-0812">Transmembrane</keyword>
<keyword evidence="5 6" id="KW-0472">Membrane</keyword>
<evidence type="ECO:0000256" key="4">
    <source>
        <dbReference type="ARBA" id="ARBA00022989"/>
    </source>
</evidence>
<feature type="transmembrane region" description="Helical" evidence="6">
    <location>
        <begin position="246"/>
        <end position="268"/>
    </location>
</feature>
<proteinExistence type="inferred from homology"/>
<feature type="transmembrane region" description="Helical" evidence="6">
    <location>
        <begin position="66"/>
        <end position="88"/>
    </location>
</feature>
<dbReference type="Proteomes" id="UP000194003">
    <property type="component" value="Unassembled WGS sequence"/>
</dbReference>
<dbReference type="STRING" id="1434232.MAIT1_01093"/>
<name>A0A1Y2K7U9_9PROT</name>
<dbReference type="PANTHER" id="PTHR21716:SF4">
    <property type="entry name" value="TRANSMEMBRANE PROTEIN 245"/>
    <property type="match status" value="1"/>
</dbReference>
<sequence>MTHPFPHRAAFYQESFVLILVLLAVAGLLWLFSPFAPGLFLAGLLATATYPLYWRLQNSPRLTGDAASAIMSVAVVLIVVGPLLYLLIASGVMVARLAAEGQAFLATMGDSPEQIRAALMAKVHALPLPDDQVDALMAWLMENRQELAARLAKGALFLFRAVGDNGAAFLSSLLLTAFALFFFYRDGPAMARRFMHLTPLQNCYDTIIMRRFAALSSVLTLSTVGIAFIQGVSFGLAALFWDLPWFYLGLAMAVAAFIPVVGGFVVWAPVSWHLYAQDQVGGAFFMAFWGAIIGGVVIDNLLRPMLMSRLGALYPAAQEDGDLNILDHTLLTVLATFGGLIHFGILGLLFGPLLAAMAITIFDLYEMIHGDWLEQEDEIDAPEPSSSDQQPAQ</sequence>
<evidence type="ECO:0000256" key="6">
    <source>
        <dbReference type="SAM" id="Phobius"/>
    </source>
</evidence>
<organism evidence="7 8">
    <name type="scientific">Magnetofaba australis IT-1</name>
    <dbReference type="NCBI Taxonomy" id="1434232"/>
    <lineage>
        <taxon>Bacteria</taxon>
        <taxon>Pseudomonadati</taxon>
        <taxon>Pseudomonadota</taxon>
        <taxon>Magnetococcia</taxon>
        <taxon>Magnetococcales</taxon>
        <taxon>Magnetococcaceae</taxon>
        <taxon>Magnetofaba</taxon>
    </lineage>
</organism>
<feature type="transmembrane region" description="Helical" evidence="6">
    <location>
        <begin position="166"/>
        <end position="184"/>
    </location>
</feature>
<comment type="similarity">
    <text evidence="2">Belongs to the autoinducer-2 exporter (AI-2E) (TC 2.A.86) family.</text>
</comment>
<comment type="subcellular location">
    <subcellularLocation>
        <location evidence="1">Membrane</location>
        <topology evidence="1">Multi-pass membrane protein</topology>
    </subcellularLocation>
</comment>
<reference evidence="7 8" key="1">
    <citation type="journal article" date="2016" name="BMC Genomics">
        <title>Combined genomic and structural analyses of a cultured magnetotactic bacterium reveals its niche adaptation to a dynamic environment.</title>
        <authorList>
            <person name="Araujo A.C."/>
            <person name="Morillo V."/>
            <person name="Cypriano J."/>
            <person name="Teixeira L.C."/>
            <person name="Leao P."/>
            <person name="Lyra S."/>
            <person name="Almeida L.G."/>
            <person name="Bazylinski D.A."/>
            <person name="Vasconcellos A.T."/>
            <person name="Abreu F."/>
            <person name="Lins U."/>
        </authorList>
    </citation>
    <scope>NUCLEOTIDE SEQUENCE [LARGE SCALE GENOMIC DNA]</scope>
    <source>
        <strain evidence="7 8">IT-1</strain>
    </source>
</reference>
<keyword evidence="8" id="KW-1185">Reference proteome</keyword>
<feature type="transmembrane region" description="Helical" evidence="6">
    <location>
        <begin position="280"/>
        <end position="298"/>
    </location>
</feature>
<keyword evidence="4 6" id="KW-1133">Transmembrane helix</keyword>